<dbReference type="Pfam" id="PF13845">
    <property type="entry name" value="Septum_form"/>
    <property type="match status" value="1"/>
</dbReference>
<organism evidence="2 3">
    <name type="scientific">Mycolicibacterium arabiense</name>
    <dbReference type="NCBI Taxonomy" id="1286181"/>
    <lineage>
        <taxon>Bacteria</taxon>
        <taxon>Bacillati</taxon>
        <taxon>Actinomycetota</taxon>
        <taxon>Actinomycetes</taxon>
        <taxon>Mycobacteriales</taxon>
        <taxon>Mycobacteriaceae</taxon>
        <taxon>Mycolicibacterium</taxon>
    </lineage>
</organism>
<keyword evidence="3" id="KW-1185">Reference proteome</keyword>
<reference evidence="2 3" key="1">
    <citation type="journal article" date="2019" name="Emerg. Microbes Infect.">
        <title>Comprehensive subspecies identification of 175 nontuberculous mycobacteria species based on 7547 genomic profiles.</title>
        <authorList>
            <person name="Matsumoto Y."/>
            <person name="Kinjo T."/>
            <person name="Motooka D."/>
            <person name="Nabeya D."/>
            <person name="Jung N."/>
            <person name="Uechi K."/>
            <person name="Horii T."/>
            <person name="Iida T."/>
            <person name="Fujita J."/>
            <person name="Nakamura S."/>
        </authorList>
    </citation>
    <scope>NUCLEOTIDE SEQUENCE [LARGE SCALE GENOMIC DNA]</scope>
    <source>
        <strain evidence="2 3">JCM 18538</strain>
    </source>
</reference>
<dbReference type="RefSeq" id="WP_163919153.1">
    <property type="nucleotide sequence ID" value="NZ_AP022593.1"/>
</dbReference>
<accession>A0A7I7RZA1</accession>
<evidence type="ECO:0000259" key="1">
    <source>
        <dbReference type="Pfam" id="PF13845"/>
    </source>
</evidence>
<feature type="domain" description="Septum formation-related" evidence="1">
    <location>
        <begin position="44"/>
        <end position="141"/>
    </location>
</feature>
<dbReference type="Proteomes" id="UP000467428">
    <property type="component" value="Chromosome"/>
</dbReference>
<geneLocation type="plasmid" evidence="3">
    <name>pjcm18538 dna</name>
</geneLocation>
<dbReference type="KEGG" id="marz:MARA_29990"/>
<evidence type="ECO:0000313" key="3">
    <source>
        <dbReference type="Proteomes" id="UP000467428"/>
    </source>
</evidence>
<dbReference type="InterPro" id="IPR026004">
    <property type="entry name" value="Septum_form"/>
</dbReference>
<dbReference type="AlphaFoldDB" id="A0A7I7RZA1"/>
<sequence length="156" mass="16527">MKHSMAVTACVMATVGALSGCMGRLPTNEASSTATAPPEQEGRSVASYFRAGDCIEEISPSATAVTLVDCTEPHAAEVYAVFALPDGPFPGDARIQEYQDRCSRAALAEYSSAAANDPSIDTVRRSPDQASWDIGDRSVTCIVTFDPPRRGSIRQP</sequence>
<protein>
    <recommendedName>
        <fullName evidence="1">Septum formation-related domain-containing protein</fullName>
    </recommendedName>
</protein>
<dbReference type="EMBL" id="AP022593">
    <property type="protein sequence ID" value="BBY49531.1"/>
    <property type="molecule type" value="Genomic_DNA"/>
</dbReference>
<name>A0A7I7RZA1_9MYCO</name>
<dbReference type="PROSITE" id="PS51257">
    <property type="entry name" value="PROKAR_LIPOPROTEIN"/>
    <property type="match status" value="1"/>
</dbReference>
<evidence type="ECO:0000313" key="2">
    <source>
        <dbReference type="EMBL" id="BBY49531.1"/>
    </source>
</evidence>
<proteinExistence type="predicted"/>
<gene>
    <name evidence="2" type="ORF">MARA_29990</name>
</gene>